<keyword evidence="5" id="KW-1185">Reference proteome</keyword>
<dbReference type="Gene3D" id="1.20.1290.10">
    <property type="entry name" value="AhpD-like"/>
    <property type="match status" value="1"/>
</dbReference>
<sequence length="107" mass="11370">MKLSSSFESFAKDAPEHQQAFGQLVKTWGDLSALEDKTNHLSYLAVLAATGKTSGIPFHVMLAKKSGASRQEVISAILIGLPAVGNEIINALPIAVEAYDVNESLNS</sequence>
<dbReference type="AlphaFoldDB" id="R2QPD4"/>
<dbReference type="EMBL" id="ASWA01000003">
    <property type="protein sequence ID" value="EOT67258.1"/>
    <property type="molecule type" value="Genomic_DNA"/>
</dbReference>
<dbReference type="OrthoDB" id="9154867at2"/>
<gene>
    <name evidence="3" type="ORF">I585_02779</name>
    <name evidence="2" type="ORF">UAI_03597</name>
</gene>
<dbReference type="Pfam" id="PF02627">
    <property type="entry name" value="CMD"/>
    <property type="match status" value="1"/>
</dbReference>
<dbReference type="SUPFAM" id="SSF69118">
    <property type="entry name" value="AhpD-like"/>
    <property type="match status" value="1"/>
</dbReference>
<organism evidence="2 4">
    <name type="scientific">Enterococcus malodoratus ATCC 43197</name>
    <dbReference type="NCBI Taxonomy" id="1158601"/>
    <lineage>
        <taxon>Bacteria</taxon>
        <taxon>Bacillati</taxon>
        <taxon>Bacillota</taxon>
        <taxon>Bacilli</taxon>
        <taxon>Lactobacillales</taxon>
        <taxon>Enterococcaceae</taxon>
        <taxon>Enterococcus</taxon>
    </lineage>
</organism>
<dbReference type="Proteomes" id="UP000014148">
    <property type="component" value="Unassembled WGS sequence"/>
</dbReference>
<evidence type="ECO:0000313" key="5">
    <source>
        <dbReference type="Proteomes" id="UP000014148"/>
    </source>
</evidence>
<reference evidence="2 4" key="1">
    <citation type="submission" date="2013-02" db="EMBL/GenBank/DDBJ databases">
        <title>The Genome Sequence of Enterococcus malodoratus ATCC_43197.</title>
        <authorList>
            <consortium name="The Broad Institute Genome Sequencing Platform"/>
            <consortium name="The Broad Institute Genome Sequencing Center for Infectious Disease"/>
            <person name="Earl A.M."/>
            <person name="Gilmore M.S."/>
            <person name="Lebreton F."/>
            <person name="Walker B."/>
            <person name="Young S.K."/>
            <person name="Zeng Q."/>
            <person name="Gargeya S."/>
            <person name="Fitzgerald M."/>
            <person name="Haas B."/>
            <person name="Abouelleil A."/>
            <person name="Alvarado L."/>
            <person name="Arachchi H.M."/>
            <person name="Berlin A.M."/>
            <person name="Chapman S.B."/>
            <person name="Dewar J."/>
            <person name="Goldberg J."/>
            <person name="Griggs A."/>
            <person name="Gujja S."/>
            <person name="Hansen M."/>
            <person name="Howarth C."/>
            <person name="Imamovic A."/>
            <person name="Larimer J."/>
            <person name="McCowan C."/>
            <person name="Murphy C."/>
            <person name="Neiman D."/>
            <person name="Pearson M."/>
            <person name="Priest M."/>
            <person name="Roberts A."/>
            <person name="Saif S."/>
            <person name="Shea T."/>
            <person name="Sisk P."/>
            <person name="Sykes S."/>
            <person name="Wortman J."/>
            <person name="Nusbaum C."/>
            <person name="Birren B."/>
        </authorList>
    </citation>
    <scope>NUCLEOTIDE SEQUENCE [LARGE SCALE GENOMIC DNA]</scope>
    <source>
        <strain evidence="2 4">ATCC 43197</strain>
    </source>
</reference>
<feature type="domain" description="Carboxymuconolactone decarboxylase-like" evidence="1">
    <location>
        <begin position="15"/>
        <end position="95"/>
    </location>
</feature>
<dbReference type="InterPro" id="IPR029032">
    <property type="entry name" value="AhpD-like"/>
</dbReference>
<evidence type="ECO:0000313" key="3">
    <source>
        <dbReference type="EMBL" id="EOT67258.1"/>
    </source>
</evidence>
<dbReference type="RefSeq" id="WP_010742387.1">
    <property type="nucleotide sequence ID" value="NZ_KB946251.1"/>
</dbReference>
<dbReference type="PANTHER" id="PTHR33930">
    <property type="entry name" value="ALKYL HYDROPEROXIDE REDUCTASE AHPD"/>
    <property type="match status" value="1"/>
</dbReference>
<dbReference type="EMBL" id="AJAK01000024">
    <property type="protein sequence ID" value="EOH73500.1"/>
    <property type="molecule type" value="Genomic_DNA"/>
</dbReference>
<dbReference type="PANTHER" id="PTHR33930:SF2">
    <property type="entry name" value="BLR3452 PROTEIN"/>
    <property type="match status" value="1"/>
</dbReference>
<protein>
    <recommendedName>
        <fullName evidence="1">Carboxymuconolactone decarboxylase-like domain-containing protein</fullName>
    </recommendedName>
</protein>
<dbReference type="eggNOG" id="COG0599">
    <property type="taxonomic scope" value="Bacteria"/>
</dbReference>
<dbReference type="InterPro" id="IPR003779">
    <property type="entry name" value="CMD-like"/>
</dbReference>
<evidence type="ECO:0000259" key="1">
    <source>
        <dbReference type="Pfam" id="PF02627"/>
    </source>
</evidence>
<dbReference type="GO" id="GO:0051920">
    <property type="term" value="F:peroxiredoxin activity"/>
    <property type="evidence" value="ECO:0007669"/>
    <property type="project" value="InterPro"/>
</dbReference>
<reference evidence="3 5" key="2">
    <citation type="submission" date="2013-03" db="EMBL/GenBank/DDBJ databases">
        <title>The Genome Sequence of Enterococcus malodoratus ATCC_43197 (PacBio/Illumina hybrid assembly).</title>
        <authorList>
            <consortium name="The Broad Institute Genomics Platform"/>
            <consortium name="The Broad Institute Genome Sequencing Center for Infectious Disease"/>
            <person name="Earl A."/>
            <person name="Russ C."/>
            <person name="Gilmore M."/>
            <person name="Surin D."/>
            <person name="Walker B."/>
            <person name="Young S."/>
            <person name="Zeng Q."/>
            <person name="Gargeya S."/>
            <person name="Fitzgerald M."/>
            <person name="Haas B."/>
            <person name="Abouelleil A."/>
            <person name="Allen A.W."/>
            <person name="Alvarado L."/>
            <person name="Arachchi H.M."/>
            <person name="Berlin A.M."/>
            <person name="Chapman S.B."/>
            <person name="Gainer-Dewar J."/>
            <person name="Goldberg J."/>
            <person name="Griggs A."/>
            <person name="Gujja S."/>
            <person name="Hansen M."/>
            <person name="Howarth C."/>
            <person name="Imamovic A."/>
            <person name="Ireland A."/>
            <person name="Larimer J."/>
            <person name="McCowan C."/>
            <person name="Murphy C."/>
            <person name="Pearson M."/>
            <person name="Poon T.W."/>
            <person name="Priest M."/>
            <person name="Roberts A."/>
            <person name="Saif S."/>
            <person name="Shea T."/>
            <person name="Sisk P."/>
            <person name="Sykes S."/>
            <person name="Wortman J."/>
            <person name="Nusbaum C."/>
            <person name="Birren B."/>
        </authorList>
    </citation>
    <scope>NUCLEOTIDE SEQUENCE [LARGE SCALE GENOMIC DNA]</scope>
    <source>
        <strain evidence="3 5">ATCC 43197</strain>
    </source>
</reference>
<dbReference type="STRING" id="71451.RV07_GL003332"/>
<evidence type="ECO:0000313" key="4">
    <source>
        <dbReference type="Proteomes" id="UP000013783"/>
    </source>
</evidence>
<evidence type="ECO:0000313" key="2">
    <source>
        <dbReference type="EMBL" id="EOH73500.1"/>
    </source>
</evidence>
<dbReference type="Proteomes" id="UP000013783">
    <property type="component" value="Unassembled WGS sequence"/>
</dbReference>
<dbReference type="PATRIC" id="fig|1158601.3.peg.3569"/>
<accession>R2QPD4</accession>
<name>R2QPD4_9ENTE</name>
<comment type="caution">
    <text evidence="2">The sequence shown here is derived from an EMBL/GenBank/DDBJ whole genome shotgun (WGS) entry which is preliminary data.</text>
</comment>
<proteinExistence type="predicted"/>